<evidence type="ECO:0000256" key="3">
    <source>
        <dbReference type="ARBA" id="ARBA00022450"/>
    </source>
</evidence>
<dbReference type="PANTHER" id="PTHR22754">
    <property type="entry name" value="DISCO-INTERACTING PROTEIN 2 DIP2 -RELATED"/>
    <property type="match status" value="1"/>
</dbReference>
<dbReference type="PANTHER" id="PTHR22754:SF32">
    <property type="entry name" value="DISCO-INTERACTING PROTEIN 2"/>
    <property type="match status" value="1"/>
</dbReference>
<accession>U5WRV4</accession>
<dbReference type="PROSITE" id="PS00455">
    <property type="entry name" value="AMP_BINDING"/>
    <property type="match status" value="1"/>
</dbReference>
<keyword evidence="5" id="KW-0436">Ligase</keyword>
<evidence type="ECO:0000256" key="6">
    <source>
        <dbReference type="ARBA" id="ARBA00022832"/>
    </source>
</evidence>
<gene>
    <name evidence="9" type="ORF">MKAN_17685</name>
</gene>
<dbReference type="InterPro" id="IPR009081">
    <property type="entry name" value="PP-bd_ACP"/>
</dbReference>
<dbReference type="Gene3D" id="3.30.300.30">
    <property type="match status" value="1"/>
</dbReference>
<protein>
    <submittedName>
        <fullName evidence="9">Long-chain acyl-CoA synthetase</fullName>
    </submittedName>
</protein>
<keyword evidence="3" id="KW-0596">Phosphopantetheine</keyword>
<dbReference type="GO" id="GO:0016874">
    <property type="term" value="F:ligase activity"/>
    <property type="evidence" value="ECO:0007669"/>
    <property type="project" value="UniProtKB-KW"/>
</dbReference>
<evidence type="ECO:0000313" key="10">
    <source>
        <dbReference type="Proteomes" id="UP000017786"/>
    </source>
</evidence>
<sequence length="976" mass="105584">MTRADVVTEMNEVADLLWQRCGLAPGDRAVLVYPPGLDFVRGLVGCLAAGVLPVPIYPPDPINPQNSIEGFQRVVADCGAKVVLTSRRYTGARWLGAAKSFVAGSSVDWPSDLPWQVTSRGIGSRRTRGFDSSPRTAHEWAPSRDTPALLQYTSGSTSDPKGVVITHGNLAHQFELNRRLLGLGLETRGVFWLPPYHDFGLISVILSTLTGNSELTMMSPLSFIQRPALWFDVMNRVRATHTAAPNFAYDLAVHKTTTEQRAQWDLSSLKVVMSAAEPVREETKRRFLEAFAVTGLRPEAFCPAYGLAEHTVAVTIFGRSTLRVDRHQLEMERRAVPADGADSQVLVSCGELTGDVDVRIVDPELCVGLSDGQVGEIWVDSPSKAAGYWGSPDESRATFAARLTGMNDGHSYLRTGDLGFLHDGELYVCGRVKDLLIVAGRNIHPQDVEDTLRNCHRAIRPGGIAAFAIDAGNTEALAVLVEVRADASRAVLSSVVEKVRAVVLKNHQLRCSAVVVGPPGSVSKTTSGKVQRSRCRARWLDGSLEAQALLVERFEDEEPMDAGSAEAREGEVGASGRMMAPIARNEAQTTDELLAMVRGQVAAVFGIGVANVDIDQPLGAQGLNSVGFVMLASRLSQVVGREVPPMEVFNHPSVRGLATMLSDGEGRNPGQRLPGNLKQHCVPSRFSLAADSPEALIEDSFEALLKEAVAADKIGEGLQLLRAASQLRLAVQSRYDTRTRSLPTPTTFSRGPNSPHLIFICTSVFSSGVHNYARIASEFKGTRNVSAVPLPGFSRGEPLPITPEAGVESLAQIVVELVGDEPFVLAGQSSGGKFAYALGKYFEDVQNSNFAGVVLLDTHMGSDPEAAELLTKEILIDVYGENHGLDLFHATRITAVIQWSDMLPALYDGPLEAGVLFVQCTRPWIMPYGSGNLEYPLTEPWSSSHTVRTVPVNHISILSEGAQSAAQIIEEWIRKD</sequence>
<dbReference type="eggNOG" id="COG0318">
    <property type="taxonomic scope" value="Bacteria"/>
</dbReference>
<dbReference type="SUPFAM" id="SSF56801">
    <property type="entry name" value="Acetyl-CoA synthetase-like"/>
    <property type="match status" value="1"/>
</dbReference>
<dbReference type="InterPro" id="IPR000873">
    <property type="entry name" value="AMP-dep_synth/lig_dom"/>
</dbReference>
<dbReference type="SMART" id="SM00823">
    <property type="entry name" value="PKS_PP"/>
    <property type="match status" value="1"/>
</dbReference>
<dbReference type="Pfam" id="PF23024">
    <property type="entry name" value="AMP-dom_DIP2-like"/>
    <property type="match status" value="1"/>
</dbReference>
<name>U5WRV4_MYCKA</name>
<dbReference type="InterPro" id="IPR042099">
    <property type="entry name" value="ANL_N_sf"/>
</dbReference>
<dbReference type="Gene3D" id="3.40.50.12780">
    <property type="entry name" value="N-terminal domain of ligase-like"/>
    <property type="match status" value="1"/>
</dbReference>
<dbReference type="FunFam" id="3.40.50.12780:FF:000013">
    <property type="entry name" value="Long-chain-fatty-acid--AMP ligase FadD32"/>
    <property type="match status" value="1"/>
</dbReference>
<comment type="cofactor">
    <cofactor evidence="1">
        <name>pantetheine 4'-phosphate</name>
        <dbReference type="ChEBI" id="CHEBI:47942"/>
    </cofactor>
</comment>
<comment type="similarity">
    <text evidence="2">Belongs to the ATP-dependent AMP-binding enzyme family.</text>
</comment>
<evidence type="ECO:0000256" key="4">
    <source>
        <dbReference type="ARBA" id="ARBA00022553"/>
    </source>
</evidence>
<dbReference type="Proteomes" id="UP000017786">
    <property type="component" value="Chromosome"/>
</dbReference>
<dbReference type="SUPFAM" id="SSF47336">
    <property type="entry name" value="ACP-like"/>
    <property type="match status" value="1"/>
</dbReference>
<feature type="domain" description="Carrier" evidence="8">
    <location>
        <begin position="588"/>
        <end position="665"/>
    </location>
</feature>
<dbReference type="Gene3D" id="1.10.1200.10">
    <property type="entry name" value="ACP-like"/>
    <property type="match status" value="1"/>
</dbReference>
<evidence type="ECO:0000313" key="9">
    <source>
        <dbReference type="EMBL" id="AGZ51909.1"/>
    </source>
</evidence>
<dbReference type="GO" id="GO:0071766">
    <property type="term" value="P:Actinobacterium-type cell wall biogenesis"/>
    <property type="evidence" value="ECO:0007669"/>
    <property type="project" value="UniProtKB-ARBA"/>
</dbReference>
<dbReference type="InterPro" id="IPR025110">
    <property type="entry name" value="AMP-bd_C"/>
</dbReference>
<proteinExistence type="inferred from homology"/>
<dbReference type="InterPro" id="IPR029058">
    <property type="entry name" value="AB_hydrolase_fold"/>
</dbReference>
<dbReference type="GO" id="GO:0006631">
    <property type="term" value="P:fatty acid metabolic process"/>
    <property type="evidence" value="ECO:0007669"/>
    <property type="project" value="UniProtKB-KW"/>
</dbReference>
<dbReference type="Pfam" id="PF00501">
    <property type="entry name" value="AMP-binding"/>
    <property type="match status" value="1"/>
</dbReference>
<dbReference type="PROSITE" id="PS50075">
    <property type="entry name" value="CARRIER"/>
    <property type="match status" value="1"/>
</dbReference>
<dbReference type="EMBL" id="CP006835">
    <property type="protein sequence ID" value="AGZ51909.1"/>
    <property type="molecule type" value="Genomic_DNA"/>
</dbReference>
<dbReference type="CDD" id="cd05931">
    <property type="entry name" value="FAAL"/>
    <property type="match status" value="1"/>
</dbReference>
<dbReference type="GO" id="GO:0008610">
    <property type="term" value="P:lipid biosynthetic process"/>
    <property type="evidence" value="ECO:0007669"/>
    <property type="project" value="InterPro"/>
</dbReference>
<dbReference type="InterPro" id="IPR040097">
    <property type="entry name" value="FAAL/FAAC"/>
</dbReference>
<dbReference type="Gene3D" id="3.40.50.1820">
    <property type="entry name" value="alpha/beta hydrolase"/>
    <property type="match status" value="1"/>
</dbReference>
<dbReference type="HOGENOM" id="CLU_000022_23_4_11"/>
<dbReference type="InterPro" id="IPR020806">
    <property type="entry name" value="PKS_PP-bd"/>
</dbReference>
<dbReference type="GO" id="GO:0031177">
    <property type="term" value="F:phosphopantetheine binding"/>
    <property type="evidence" value="ECO:0007669"/>
    <property type="project" value="InterPro"/>
</dbReference>
<dbReference type="AlphaFoldDB" id="U5WRV4"/>
<dbReference type="InterPro" id="IPR001031">
    <property type="entry name" value="Thioesterase"/>
</dbReference>
<dbReference type="KEGG" id="mkn:MKAN_17685"/>
<keyword evidence="6" id="KW-0276">Fatty acid metabolism</keyword>
<dbReference type="InterPro" id="IPR020802">
    <property type="entry name" value="TesA-like"/>
</dbReference>
<evidence type="ECO:0000256" key="2">
    <source>
        <dbReference type="ARBA" id="ARBA00006432"/>
    </source>
</evidence>
<dbReference type="SUPFAM" id="SSF53474">
    <property type="entry name" value="alpha/beta-Hydrolases"/>
    <property type="match status" value="1"/>
</dbReference>
<evidence type="ECO:0000256" key="5">
    <source>
        <dbReference type="ARBA" id="ARBA00022598"/>
    </source>
</evidence>
<keyword evidence="4" id="KW-0597">Phosphoprotein</keyword>
<dbReference type="Pfam" id="PF00975">
    <property type="entry name" value="Thioesterase"/>
    <property type="match status" value="1"/>
</dbReference>
<evidence type="ECO:0000259" key="8">
    <source>
        <dbReference type="PROSITE" id="PS50075"/>
    </source>
</evidence>
<organism evidence="9 10">
    <name type="scientific">Mycobacterium kansasii ATCC 12478</name>
    <dbReference type="NCBI Taxonomy" id="557599"/>
    <lineage>
        <taxon>Bacteria</taxon>
        <taxon>Bacillati</taxon>
        <taxon>Actinomycetota</taxon>
        <taxon>Actinomycetes</taxon>
        <taxon>Mycobacteriales</taxon>
        <taxon>Mycobacteriaceae</taxon>
        <taxon>Mycobacterium</taxon>
    </lineage>
</organism>
<dbReference type="InterPro" id="IPR045851">
    <property type="entry name" value="AMP-bd_C_sf"/>
</dbReference>
<dbReference type="Pfam" id="PF00550">
    <property type="entry name" value="PP-binding"/>
    <property type="match status" value="1"/>
</dbReference>
<evidence type="ECO:0000256" key="7">
    <source>
        <dbReference type="ARBA" id="ARBA00023098"/>
    </source>
</evidence>
<keyword evidence="7" id="KW-0443">Lipid metabolism</keyword>
<dbReference type="InterPro" id="IPR020845">
    <property type="entry name" value="AMP-binding_CS"/>
</dbReference>
<evidence type="ECO:0000256" key="1">
    <source>
        <dbReference type="ARBA" id="ARBA00001957"/>
    </source>
</evidence>
<reference evidence="9 10" key="1">
    <citation type="submission" date="2013-10" db="EMBL/GenBank/DDBJ databases">
        <title>Genome sequence of Mycobacterium kansasii.</title>
        <authorList>
            <consortium name="McGill University Mycobacterium genome consortium"/>
            <person name="Veyrier F.J."/>
            <person name="Behr M.A."/>
        </authorList>
    </citation>
    <scope>NUCLEOTIDE SEQUENCE [LARGE SCALE GENOMIC DNA]</scope>
    <source>
        <strain evidence="9 10">ATCC 12478</strain>
    </source>
</reference>
<dbReference type="SMART" id="SM00824">
    <property type="entry name" value="PKS_TE"/>
    <property type="match status" value="1"/>
</dbReference>
<dbReference type="eggNOG" id="COG3319">
    <property type="taxonomic scope" value="Bacteria"/>
</dbReference>
<dbReference type="InterPro" id="IPR036736">
    <property type="entry name" value="ACP-like_sf"/>
</dbReference>